<gene>
    <name evidence="5" type="ORF">BEL07_20415</name>
</gene>
<dbReference type="Gene3D" id="3.40.50.1820">
    <property type="entry name" value="alpha/beta hydrolase"/>
    <property type="match status" value="1"/>
</dbReference>
<evidence type="ECO:0000256" key="2">
    <source>
        <dbReference type="ARBA" id="ARBA00022801"/>
    </source>
</evidence>
<dbReference type="PROSITE" id="PS00122">
    <property type="entry name" value="CARBOXYLESTERASE_B_1"/>
    <property type="match status" value="1"/>
</dbReference>
<dbReference type="Proteomes" id="UP000178953">
    <property type="component" value="Unassembled WGS sequence"/>
</dbReference>
<dbReference type="InterPro" id="IPR050309">
    <property type="entry name" value="Type-B_Carboxylest/Lipase"/>
</dbReference>
<reference evidence="5 6" key="1">
    <citation type="submission" date="2016-09" db="EMBL/GenBank/DDBJ databases">
        <title>genome sequence of Mycobacterium sp. 739 SCH.</title>
        <authorList>
            <person name="Greninger A.L."/>
            <person name="Qin X."/>
            <person name="Jerome K."/>
            <person name="Vora S."/>
            <person name="Quinn K."/>
        </authorList>
    </citation>
    <scope>NUCLEOTIDE SEQUENCE [LARGE SCALE GENOMIC DNA]</scope>
    <source>
        <strain evidence="5 6">SCH</strain>
    </source>
</reference>
<dbReference type="ESTHER" id="9myco-a0a1e8q008">
    <property type="family name" value="Carb_B_Bacteria"/>
</dbReference>
<dbReference type="SUPFAM" id="SSF53474">
    <property type="entry name" value="alpha/beta-Hydrolases"/>
    <property type="match status" value="1"/>
</dbReference>
<evidence type="ECO:0000256" key="1">
    <source>
        <dbReference type="ARBA" id="ARBA00005964"/>
    </source>
</evidence>
<dbReference type="Pfam" id="PF00135">
    <property type="entry name" value="COesterase"/>
    <property type="match status" value="1"/>
</dbReference>
<protein>
    <recommendedName>
        <fullName evidence="3">Carboxylic ester hydrolase</fullName>
        <ecNumber evidence="3">3.1.1.-</ecNumber>
    </recommendedName>
</protein>
<proteinExistence type="inferred from homology"/>
<keyword evidence="6" id="KW-1185">Reference proteome</keyword>
<evidence type="ECO:0000313" key="5">
    <source>
        <dbReference type="EMBL" id="OFJ51898.1"/>
    </source>
</evidence>
<dbReference type="AlphaFoldDB" id="A0A1E8Q008"/>
<sequence length="439" mass="46619">MEITLGDGPIDVEVRDGVLRARGLPYGRAVRFEAGRPVDPWSAPRDATRPGPACPQRIGRLDFVTGPVLRDLRVDEDCLVLSVTAPQDADRLPVMVWFHGGAYVAGGGESAKYDPTRLAHDGRVVVVTVTYRLGIFGYLAPNEAEADDNIGLRDQLLALQWVQRNVRAFGGDPDDVTVFGQSAGGDSVLALMVCDGAEGLFHRAIAQSAPLGVGTGTAEVARGRADMAAAMQAAMSASLGGASPRDVGAGRLLEAEAAAVVAAQRFSTLGGMAFAPRMGRRPLPRADELAARFAEAAQRVELLIGYTRDDGAPFVALQPRVARLRSDFVRRQAIRVARRPVTARIFGRGAEAFAADWRANGGRVGTYRVDWAPGDTPLGACHCIELPHLFGTPQTWADAPMLGRARGPDEALGERMRSAWAAFAHGGVAALPAGELRFG</sequence>
<comment type="caution">
    <text evidence="5">The sequence shown here is derived from an EMBL/GenBank/DDBJ whole genome shotgun (WGS) entry which is preliminary data.</text>
</comment>
<comment type="similarity">
    <text evidence="1 3">Belongs to the type-B carboxylesterase/lipase family.</text>
</comment>
<dbReference type="InterPro" id="IPR029058">
    <property type="entry name" value="AB_hydrolase_fold"/>
</dbReference>
<dbReference type="PANTHER" id="PTHR11559">
    <property type="entry name" value="CARBOXYLESTERASE"/>
    <property type="match status" value="1"/>
</dbReference>
<keyword evidence="2 3" id="KW-0378">Hydrolase</keyword>
<evidence type="ECO:0000259" key="4">
    <source>
        <dbReference type="Pfam" id="PF00135"/>
    </source>
</evidence>
<dbReference type="InterPro" id="IPR002018">
    <property type="entry name" value="CarbesteraseB"/>
</dbReference>
<feature type="domain" description="Carboxylesterase type B" evidence="4">
    <location>
        <begin position="22"/>
        <end position="322"/>
    </location>
</feature>
<dbReference type="RefSeq" id="WP_070354893.1">
    <property type="nucleotide sequence ID" value="NZ_CP043474.1"/>
</dbReference>
<name>A0A1E8Q008_9MYCO</name>
<evidence type="ECO:0000256" key="3">
    <source>
        <dbReference type="RuleBase" id="RU361235"/>
    </source>
</evidence>
<evidence type="ECO:0000313" key="6">
    <source>
        <dbReference type="Proteomes" id="UP000178953"/>
    </source>
</evidence>
<dbReference type="InterPro" id="IPR019826">
    <property type="entry name" value="Carboxylesterase_B_AS"/>
</dbReference>
<dbReference type="GO" id="GO:0016787">
    <property type="term" value="F:hydrolase activity"/>
    <property type="evidence" value="ECO:0007669"/>
    <property type="project" value="UniProtKB-KW"/>
</dbReference>
<accession>A0A1E8Q008</accession>
<dbReference type="EMBL" id="MCHX01000053">
    <property type="protein sequence ID" value="OFJ51898.1"/>
    <property type="molecule type" value="Genomic_DNA"/>
</dbReference>
<dbReference type="EC" id="3.1.1.-" evidence="3"/>
<organism evidence="5 6">
    <name type="scientific">Mycolicibacterium grossiae</name>
    <dbReference type="NCBI Taxonomy" id="1552759"/>
    <lineage>
        <taxon>Bacteria</taxon>
        <taxon>Bacillati</taxon>
        <taxon>Actinomycetota</taxon>
        <taxon>Actinomycetes</taxon>
        <taxon>Mycobacteriales</taxon>
        <taxon>Mycobacteriaceae</taxon>
        <taxon>Mycolicibacterium</taxon>
    </lineage>
</organism>